<dbReference type="RefSeq" id="XP_031868521.1">
    <property type="nucleotide sequence ID" value="XM_032015100.1"/>
</dbReference>
<evidence type="ECO:0000256" key="1">
    <source>
        <dbReference type="ARBA" id="ARBA00022737"/>
    </source>
</evidence>
<organism evidence="4 5">
    <name type="scientific">Venustampulla echinocandica</name>
    <dbReference type="NCBI Taxonomy" id="2656787"/>
    <lineage>
        <taxon>Eukaryota</taxon>
        <taxon>Fungi</taxon>
        <taxon>Dikarya</taxon>
        <taxon>Ascomycota</taxon>
        <taxon>Pezizomycotina</taxon>
        <taxon>Leotiomycetes</taxon>
        <taxon>Helotiales</taxon>
        <taxon>Pleuroascaceae</taxon>
        <taxon>Venustampulla</taxon>
    </lineage>
</organism>
<protein>
    <submittedName>
        <fullName evidence="4">Uncharacterized protein</fullName>
    </submittedName>
</protein>
<evidence type="ECO:0000313" key="5">
    <source>
        <dbReference type="Proteomes" id="UP000254866"/>
    </source>
</evidence>
<reference evidence="4 5" key="1">
    <citation type="journal article" date="2018" name="IMA Fungus">
        <title>IMA Genome-F 9: Draft genome sequence of Annulohypoxylon stygium, Aspergillus mulundensis, Berkeleyomyces basicola (syn. Thielaviopsis basicola), Ceratocystis smalleyi, two Cercospora beticola strains, Coleophoma cylindrospora, Fusarium fracticaudum, Phialophora cf. hyalina, and Morchella septimelata.</title>
        <authorList>
            <person name="Wingfield B.D."/>
            <person name="Bills G.F."/>
            <person name="Dong Y."/>
            <person name="Huang W."/>
            <person name="Nel W.J."/>
            <person name="Swalarsk-Parry B.S."/>
            <person name="Vaghefi N."/>
            <person name="Wilken P.M."/>
            <person name="An Z."/>
            <person name="de Beer Z.W."/>
            <person name="De Vos L."/>
            <person name="Chen L."/>
            <person name="Duong T.A."/>
            <person name="Gao Y."/>
            <person name="Hammerbacher A."/>
            <person name="Kikkert J.R."/>
            <person name="Li Y."/>
            <person name="Li H."/>
            <person name="Li K."/>
            <person name="Li Q."/>
            <person name="Liu X."/>
            <person name="Ma X."/>
            <person name="Naidoo K."/>
            <person name="Pethybridge S.J."/>
            <person name="Sun J."/>
            <person name="Steenkamp E.T."/>
            <person name="van der Nest M.A."/>
            <person name="van Wyk S."/>
            <person name="Wingfield M.J."/>
            <person name="Xiong C."/>
            <person name="Yue Q."/>
            <person name="Zhang X."/>
        </authorList>
    </citation>
    <scope>NUCLEOTIDE SEQUENCE [LARGE SCALE GENOMIC DNA]</scope>
    <source>
        <strain evidence="4 5">BP 5553</strain>
    </source>
</reference>
<gene>
    <name evidence="4" type="ORF">BP5553_06477</name>
</gene>
<keyword evidence="2" id="KW-0040">ANK repeat</keyword>
<dbReference type="STRING" id="2656787.A0A370TK18"/>
<keyword evidence="1" id="KW-0677">Repeat</keyword>
<dbReference type="AlphaFoldDB" id="A0A370TK18"/>
<evidence type="ECO:0000313" key="4">
    <source>
        <dbReference type="EMBL" id="RDL35865.1"/>
    </source>
</evidence>
<dbReference type="SUPFAM" id="SSF48403">
    <property type="entry name" value="Ankyrin repeat"/>
    <property type="match status" value="1"/>
</dbReference>
<sequence length="329" mass="35973">MGADLNVRNGKPISGLIPSEPPQSDSSAARTSYPIHFAASGNSNVPDIKQKMILVIQALLKGGANPFMTLNEHGDTILHNICEFSGIIVPFLDLPNLDLESRDSQGRTLLLAACGCRDGYSKKRQTDPQATAVQLLEKGADITAIDSNGRNHFITSVNFNWVTAETATEKKTAEKKLREGAPPTPEPVALVQKYIDHGVDINARNSLGETILFPFLGGDPIFIDIVRSLVEQGADLTVKRNDGQRLLHVVAQEYASVFELKIVCEAQQNAVEEQEAMREGLEMFSVDAFKYLMEKGLDPMMEDNKGKSALDCATASSNADILKLFKREE</sequence>
<dbReference type="InterPro" id="IPR036770">
    <property type="entry name" value="Ankyrin_rpt-contain_sf"/>
</dbReference>
<dbReference type="OrthoDB" id="3559697at2759"/>
<dbReference type="EMBL" id="NPIC01000005">
    <property type="protein sequence ID" value="RDL35865.1"/>
    <property type="molecule type" value="Genomic_DNA"/>
</dbReference>
<dbReference type="InterPro" id="IPR051637">
    <property type="entry name" value="Ank_repeat_dom-contain_49"/>
</dbReference>
<proteinExistence type="predicted"/>
<keyword evidence="5" id="KW-1185">Reference proteome</keyword>
<name>A0A370TK18_9HELO</name>
<evidence type="ECO:0000256" key="2">
    <source>
        <dbReference type="ARBA" id="ARBA00023043"/>
    </source>
</evidence>
<comment type="caution">
    <text evidence="4">The sequence shown here is derived from an EMBL/GenBank/DDBJ whole genome shotgun (WGS) entry which is preliminary data.</text>
</comment>
<accession>A0A370TK18</accession>
<dbReference type="GeneID" id="43599326"/>
<dbReference type="PANTHER" id="PTHR24180:SF45">
    <property type="entry name" value="POLY [ADP-RIBOSE] POLYMERASE TANKYRASE"/>
    <property type="match status" value="1"/>
</dbReference>
<dbReference type="PANTHER" id="PTHR24180">
    <property type="entry name" value="CYCLIN-DEPENDENT KINASE INHIBITOR 2C-RELATED"/>
    <property type="match status" value="1"/>
</dbReference>
<evidence type="ECO:0000256" key="3">
    <source>
        <dbReference type="SAM" id="MobiDB-lite"/>
    </source>
</evidence>
<dbReference type="Proteomes" id="UP000254866">
    <property type="component" value="Unassembled WGS sequence"/>
</dbReference>
<dbReference type="Gene3D" id="1.25.40.20">
    <property type="entry name" value="Ankyrin repeat-containing domain"/>
    <property type="match status" value="2"/>
</dbReference>
<feature type="region of interest" description="Disordered" evidence="3">
    <location>
        <begin position="1"/>
        <end position="29"/>
    </location>
</feature>